<sequence>MRAHKPRGSDGPQSLRATDTSRAVLVHARQPLEVDASATGASAVLLQDSGAQMYNRNQLFMHWALLAQNYHINIRHRRGADNVVADALSRGWDHTNCKNV</sequence>
<protein>
    <recommendedName>
        <fullName evidence="3">Reverse transcriptase RNase H-like domain-containing protein</fullName>
    </recommendedName>
</protein>
<reference evidence="1" key="1">
    <citation type="submission" date="2020-03" db="EMBL/GenBank/DDBJ databases">
        <authorList>
            <person name="Weist P."/>
        </authorList>
    </citation>
    <scope>NUCLEOTIDE SEQUENCE</scope>
</reference>
<comment type="caution">
    <text evidence="1">The sequence shown here is derived from an EMBL/GenBank/DDBJ whole genome shotgun (WGS) entry which is preliminary data.</text>
</comment>
<name>A0A9N7UT12_PLEPL</name>
<organism evidence="1 2">
    <name type="scientific">Pleuronectes platessa</name>
    <name type="common">European plaice</name>
    <dbReference type="NCBI Taxonomy" id="8262"/>
    <lineage>
        <taxon>Eukaryota</taxon>
        <taxon>Metazoa</taxon>
        <taxon>Chordata</taxon>
        <taxon>Craniata</taxon>
        <taxon>Vertebrata</taxon>
        <taxon>Euteleostomi</taxon>
        <taxon>Actinopterygii</taxon>
        <taxon>Neopterygii</taxon>
        <taxon>Teleostei</taxon>
        <taxon>Neoteleostei</taxon>
        <taxon>Acanthomorphata</taxon>
        <taxon>Carangaria</taxon>
        <taxon>Pleuronectiformes</taxon>
        <taxon>Pleuronectoidei</taxon>
        <taxon>Pleuronectidae</taxon>
        <taxon>Pleuronectes</taxon>
    </lineage>
</organism>
<evidence type="ECO:0000313" key="2">
    <source>
        <dbReference type="Proteomes" id="UP001153269"/>
    </source>
</evidence>
<proteinExistence type="predicted"/>
<evidence type="ECO:0000313" key="1">
    <source>
        <dbReference type="EMBL" id="CAB1435768.1"/>
    </source>
</evidence>
<gene>
    <name evidence="1" type="ORF">PLEPLA_LOCUS23814</name>
</gene>
<dbReference type="AlphaFoldDB" id="A0A9N7UT12"/>
<dbReference type="Proteomes" id="UP001153269">
    <property type="component" value="Unassembled WGS sequence"/>
</dbReference>
<evidence type="ECO:0008006" key="3">
    <source>
        <dbReference type="Google" id="ProtNLM"/>
    </source>
</evidence>
<dbReference type="EMBL" id="CADEAL010001807">
    <property type="protein sequence ID" value="CAB1435768.1"/>
    <property type="molecule type" value="Genomic_DNA"/>
</dbReference>
<keyword evidence="2" id="KW-1185">Reference proteome</keyword>
<accession>A0A9N7UT12</accession>